<sequence length="436" mass="48663">MVKKLDTAIVSLWGETVGAVAWLDDKGYGVFEYDPAFLQKGLDISPLHMGLADARRGDGIFSFPGLNKETFLGLPGLLADALPDKFGNSIIDAWLVRNGRDAGSFSPVERLCYTGRRAMGALEFAPPVNRHFDRPVPLEIPELVDLAQGIMAQRLSLDVKITDSEKENAEAIMDILRVGTSAGGVRPKAVIAMDEYGNVMSGQAAIPDGYDYWILKFDGVTDLEIGKAKGYGRIEYAYYLMAKAAGIEMKECRLLEENNRAHFLSRRFDRDNNEKIHMQSLCGVAHFDFNSPGAYSYEQAFAIMRRLRLSKTDAIQQYRRMVFNVIARNQDDHTKNIAFLMGKDGRWKLSPAFDVVYSHNPAGKWTNRHQMSINGKRNDFAREDLIAVGESIGIPKAADIINEVIDSVKSWPELAEKAGVAPKHIAEIARHHRLDL</sequence>
<dbReference type="EMBL" id="UOEY01000098">
    <property type="protein sequence ID" value="VAW40221.1"/>
    <property type="molecule type" value="Genomic_DNA"/>
</dbReference>
<organism evidence="5">
    <name type="scientific">hydrothermal vent metagenome</name>
    <dbReference type="NCBI Taxonomy" id="652676"/>
    <lineage>
        <taxon>unclassified sequences</taxon>
        <taxon>metagenomes</taxon>
        <taxon>ecological metagenomes</taxon>
    </lineage>
</organism>
<evidence type="ECO:0000259" key="4">
    <source>
        <dbReference type="Pfam" id="PF13657"/>
    </source>
</evidence>
<dbReference type="Pfam" id="PF07804">
    <property type="entry name" value="HipA_C"/>
    <property type="match status" value="1"/>
</dbReference>
<dbReference type="AlphaFoldDB" id="A0A3B0VBF9"/>
<dbReference type="Gene3D" id="1.10.1070.20">
    <property type="match status" value="1"/>
</dbReference>
<proteinExistence type="predicted"/>
<feature type="domain" description="HipA N-terminal subdomain 1" evidence="4">
    <location>
        <begin position="9"/>
        <end position="124"/>
    </location>
</feature>
<evidence type="ECO:0000313" key="5">
    <source>
        <dbReference type="EMBL" id="VAW40221.1"/>
    </source>
</evidence>
<evidence type="ECO:0000256" key="2">
    <source>
        <dbReference type="ARBA" id="ARBA00022777"/>
    </source>
</evidence>
<reference evidence="5" key="1">
    <citation type="submission" date="2018-06" db="EMBL/GenBank/DDBJ databases">
        <authorList>
            <person name="Zhirakovskaya E."/>
        </authorList>
    </citation>
    <scope>NUCLEOTIDE SEQUENCE</scope>
</reference>
<name>A0A3B0VBF9_9ZZZZ</name>
<keyword evidence="1" id="KW-0808">Transferase</keyword>
<dbReference type="InterPro" id="IPR017508">
    <property type="entry name" value="HipA_N1"/>
</dbReference>
<dbReference type="GO" id="GO:0004674">
    <property type="term" value="F:protein serine/threonine kinase activity"/>
    <property type="evidence" value="ECO:0007669"/>
    <property type="project" value="TreeGrafter"/>
</dbReference>
<protein>
    <submittedName>
        <fullName evidence="5">Toxin HigB / Protein kinase domain of HipA</fullName>
    </submittedName>
</protein>
<dbReference type="Pfam" id="PF13657">
    <property type="entry name" value="Couple_hipA"/>
    <property type="match status" value="1"/>
</dbReference>
<dbReference type="PANTHER" id="PTHR37419:SF8">
    <property type="entry name" value="TOXIN YJJJ"/>
    <property type="match status" value="1"/>
</dbReference>
<evidence type="ECO:0000259" key="3">
    <source>
        <dbReference type="Pfam" id="PF07804"/>
    </source>
</evidence>
<feature type="domain" description="HipA-like C-terminal" evidence="3">
    <location>
        <begin position="180"/>
        <end position="410"/>
    </location>
</feature>
<evidence type="ECO:0000256" key="1">
    <source>
        <dbReference type="ARBA" id="ARBA00022679"/>
    </source>
</evidence>
<dbReference type="InterPro" id="IPR052028">
    <property type="entry name" value="HipA_Ser/Thr_kinase"/>
</dbReference>
<accession>A0A3B0VBF9</accession>
<dbReference type="InterPro" id="IPR012893">
    <property type="entry name" value="HipA-like_C"/>
</dbReference>
<dbReference type="GO" id="GO:0005829">
    <property type="term" value="C:cytosol"/>
    <property type="evidence" value="ECO:0007669"/>
    <property type="project" value="TreeGrafter"/>
</dbReference>
<keyword evidence="2 5" id="KW-0418">Kinase</keyword>
<dbReference type="PANTHER" id="PTHR37419">
    <property type="entry name" value="SERINE/THREONINE-PROTEIN KINASE TOXIN HIPA"/>
    <property type="match status" value="1"/>
</dbReference>
<gene>
    <name evidence="5" type="ORF">MNBD_DELTA04-1649</name>
</gene>